<dbReference type="GO" id="GO:0050511">
    <property type="term" value="F:undecaprenyldiphospho-muramoylpentapeptide beta-N-acetylglucosaminyltransferase activity"/>
    <property type="evidence" value="ECO:0007669"/>
    <property type="project" value="InterPro"/>
</dbReference>
<dbReference type="InterPro" id="IPR007235">
    <property type="entry name" value="Glyco_trans_28_C"/>
</dbReference>
<dbReference type="GO" id="GO:0008360">
    <property type="term" value="P:regulation of cell shape"/>
    <property type="evidence" value="ECO:0007669"/>
    <property type="project" value="UniProtKB-KW"/>
</dbReference>
<dbReference type="AlphaFoldDB" id="B1X4C4"/>
<proteinExistence type="inferred from homology"/>
<sequence>MAKILIAASGTGGHIFPALAVASVVSKNCKIYWLGVPNRIENEIIPKAYTLYTISIGGLHGHGLVKILQLLKLLWSSVAVYKIIHRDRIEAVFSTGGYIAAPVILASYWYGIPMVLHESNAIPGKVTRLLGWACTRVAVSLPAAARLPSITAQLTGTPIRKSFFKPQIFPSWIPIYQGPLVVVIGGSQGSLGLNLMIRPLIPRLLRSGCRVVHITGKNDLSIGQLQHPFFVELPFSSEMPALLQYADLIIARAGASSLSELAISKTPTIFIPFPQATDNHQAANASCAAELGAAIIVWQHNQSSKTLISTLWRLLGPRLRKTDHILDPLHVMKNNMERLAISDANEQLSSILIDLS</sequence>
<keyword evidence="5" id="KW-0133">Cell shape</keyword>
<keyword evidence="10" id="KW-1133">Transmembrane helix</keyword>
<evidence type="ECO:0000259" key="12">
    <source>
        <dbReference type="Pfam" id="PF04101"/>
    </source>
</evidence>
<evidence type="ECO:0000256" key="10">
    <source>
        <dbReference type="SAM" id="Phobius"/>
    </source>
</evidence>
<keyword evidence="4 13" id="KW-0808">Transferase</keyword>
<keyword evidence="7 10" id="KW-0472">Membrane</keyword>
<dbReference type="Pfam" id="PF03033">
    <property type="entry name" value="Glyco_transf_28"/>
    <property type="match status" value="1"/>
</dbReference>
<evidence type="ECO:0000256" key="3">
    <source>
        <dbReference type="ARBA" id="ARBA00022676"/>
    </source>
</evidence>
<keyword evidence="8" id="KW-0131">Cell cycle</keyword>
<evidence type="ECO:0000256" key="7">
    <source>
        <dbReference type="ARBA" id="ARBA00023136"/>
    </source>
</evidence>
<keyword evidence="6" id="KW-0573">Peptidoglycan synthesis</keyword>
<accession>B1X4C4</accession>
<dbReference type="CDD" id="cd03785">
    <property type="entry name" value="GT28_MurG"/>
    <property type="match status" value="1"/>
</dbReference>
<feature type="domain" description="Glycosyl transferase family 28 C-terminal" evidence="12">
    <location>
        <begin position="181"/>
        <end position="320"/>
    </location>
</feature>
<dbReference type="Gene3D" id="3.40.50.2000">
    <property type="entry name" value="Glycogen Phosphorylase B"/>
    <property type="match status" value="2"/>
</dbReference>
<geneLocation type="organellar chromatophore" evidence="13"/>
<keyword evidence="9" id="KW-0961">Cell wall biogenesis/degradation</keyword>
<dbReference type="Pfam" id="PF04101">
    <property type="entry name" value="Glyco_tran_28_C"/>
    <property type="match status" value="1"/>
</dbReference>
<protein>
    <submittedName>
        <fullName evidence="13">Undecaprenyl-PP-MurNAc-pentapeptide-UDPGlcNAc GlcNAc transferase</fullName>
    </submittedName>
</protein>
<keyword evidence="13" id="KW-0934">Plastid</keyword>
<evidence type="ECO:0000259" key="11">
    <source>
        <dbReference type="Pfam" id="PF03033"/>
    </source>
</evidence>
<dbReference type="CAZy" id="GT28">
    <property type="family name" value="Glycosyltransferase Family 28"/>
</dbReference>
<evidence type="ECO:0000256" key="2">
    <source>
        <dbReference type="ARBA" id="ARBA00022618"/>
    </source>
</evidence>
<feature type="transmembrane region" description="Helical" evidence="10">
    <location>
        <begin position="91"/>
        <end position="110"/>
    </location>
</feature>
<gene>
    <name evidence="13" type="primary">murG</name>
    <name evidence="13" type="ordered locus">PCC_0352</name>
</gene>
<dbReference type="InterPro" id="IPR004276">
    <property type="entry name" value="GlycoTrans_28_N"/>
</dbReference>
<dbReference type="GO" id="GO:0071555">
    <property type="term" value="P:cell wall organization"/>
    <property type="evidence" value="ECO:0007669"/>
    <property type="project" value="UniProtKB-KW"/>
</dbReference>
<evidence type="ECO:0000256" key="6">
    <source>
        <dbReference type="ARBA" id="ARBA00022984"/>
    </source>
</evidence>
<reference evidence="13" key="1">
    <citation type="submission" date="2007-08" db="EMBL/GenBank/DDBJ databases">
        <authorList>
            <person name="Gloeckner G."/>
            <person name="Nowack E."/>
            <person name="Melkonian M."/>
        </authorList>
    </citation>
    <scope>NUCLEOTIDE SEQUENCE</scope>
</reference>
<organism evidence="13">
    <name type="scientific">Paulinella chromatophora</name>
    <dbReference type="NCBI Taxonomy" id="39717"/>
    <lineage>
        <taxon>Eukaryota</taxon>
        <taxon>Sar</taxon>
        <taxon>Rhizaria</taxon>
        <taxon>Cercozoa</taxon>
        <taxon>Imbricatea</taxon>
        <taxon>Silicofilosea</taxon>
        <taxon>Euglyphida</taxon>
        <taxon>Paulinellidae</taxon>
        <taxon>Paulinella</taxon>
    </lineage>
</organism>
<evidence type="ECO:0000256" key="5">
    <source>
        <dbReference type="ARBA" id="ARBA00022960"/>
    </source>
</evidence>
<keyword evidence="1" id="KW-1003">Cell membrane</keyword>
<evidence type="ECO:0000256" key="4">
    <source>
        <dbReference type="ARBA" id="ARBA00022679"/>
    </source>
</evidence>
<dbReference type="InterPro" id="IPR006009">
    <property type="entry name" value="GlcNAc_MurG"/>
</dbReference>
<feature type="domain" description="Glycosyltransferase family 28 N-terminal" evidence="11">
    <location>
        <begin position="4"/>
        <end position="138"/>
    </location>
</feature>
<keyword evidence="2" id="KW-0132">Cell division</keyword>
<evidence type="ECO:0000256" key="8">
    <source>
        <dbReference type="ARBA" id="ARBA00023306"/>
    </source>
</evidence>
<dbReference type="RefSeq" id="YP_002049003.1">
    <property type="nucleotide sequence ID" value="NC_011087.1"/>
</dbReference>
<dbReference type="GO" id="GO:0051301">
    <property type="term" value="P:cell division"/>
    <property type="evidence" value="ECO:0007669"/>
    <property type="project" value="UniProtKB-KW"/>
</dbReference>
<keyword evidence="3" id="KW-0328">Glycosyltransferase</keyword>
<evidence type="ECO:0000256" key="9">
    <source>
        <dbReference type="ARBA" id="ARBA00023316"/>
    </source>
</evidence>
<evidence type="ECO:0000256" key="1">
    <source>
        <dbReference type="ARBA" id="ARBA00022475"/>
    </source>
</evidence>
<dbReference type="GO" id="GO:0005975">
    <property type="term" value="P:carbohydrate metabolic process"/>
    <property type="evidence" value="ECO:0007669"/>
    <property type="project" value="InterPro"/>
</dbReference>
<dbReference type="EMBL" id="CP000815">
    <property type="protein sequence ID" value="ACB42793.1"/>
    <property type="molecule type" value="Genomic_DNA"/>
</dbReference>
<dbReference type="PANTHER" id="PTHR21015">
    <property type="entry name" value="UDP-N-ACETYLGLUCOSAMINE--N-ACETYLMURAMYL-(PENTAPEPTIDE) PYROPHOSPHORYL-UNDECAPRENOL N-ACETYLGLUCOSAMINE TRANSFERASE 1"/>
    <property type="match status" value="1"/>
</dbReference>
<dbReference type="PANTHER" id="PTHR21015:SF22">
    <property type="entry name" value="GLYCOSYLTRANSFERASE"/>
    <property type="match status" value="1"/>
</dbReference>
<evidence type="ECO:0000313" key="13">
    <source>
        <dbReference type="EMBL" id="ACB42793.1"/>
    </source>
</evidence>
<dbReference type="HAMAP" id="MF_00033">
    <property type="entry name" value="MurG"/>
    <property type="match status" value="1"/>
</dbReference>
<dbReference type="SUPFAM" id="SSF53756">
    <property type="entry name" value="UDP-Glycosyltransferase/glycogen phosphorylase"/>
    <property type="match status" value="1"/>
</dbReference>
<name>B1X4C4_PAUCH</name>
<reference evidence="13" key="2">
    <citation type="journal article" date="2008" name="Curr. Biol.">
        <title>Chromatophore genome sequence of Paulinella sheds light on acquisition of photosynthesis by eukaryotes.</title>
        <authorList>
            <person name="Nowack E.C.M."/>
            <person name="Melkonian M."/>
            <person name="Gloeckner G."/>
        </authorList>
    </citation>
    <scope>NUCLEOTIDE SEQUENCE [LARGE SCALE GENOMIC DNA]</scope>
</reference>
<keyword evidence="10" id="KW-0812">Transmembrane</keyword>
<dbReference type="GeneID" id="6482026"/>